<dbReference type="GO" id="GO:0030288">
    <property type="term" value="C:outer membrane-bounded periplasmic space"/>
    <property type="evidence" value="ECO:0007669"/>
    <property type="project" value="TreeGrafter"/>
</dbReference>
<dbReference type="Pfam" id="PF18942">
    <property type="entry name" value="DUF5689"/>
    <property type="match status" value="1"/>
</dbReference>
<dbReference type="Pfam" id="PF00149">
    <property type="entry name" value="Metallophos"/>
    <property type="match status" value="2"/>
</dbReference>
<dbReference type="PROSITE" id="PS50830">
    <property type="entry name" value="TNASE_3"/>
    <property type="match status" value="1"/>
</dbReference>
<dbReference type="NCBIfam" id="TIGR01167">
    <property type="entry name" value="LPXTG_anchor"/>
    <property type="match status" value="1"/>
</dbReference>
<keyword evidence="7" id="KW-1133">Transmembrane helix</keyword>
<name>A0A1H0U0N7_9BACI</name>
<keyword evidence="7" id="KW-0472">Membrane</keyword>
<dbReference type="RefSeq" id="WP_090853137.1">
    <property type="nucleotide sequence ID" value="NZ_FNJU01000004.1"/>
</dbReference>
<sequence length="1866" mass="200263">MRKQALRKYFVFALIFSLVFPTLLTNFAPQASAESAVLTVEQALAQPQGTTVTMKGFIVEPFNTQHAVKVASNVGDGTTIIVKLETAHKPTFSPVNNPEALNKEIIVTGKRDGYSGLESIEFVSSIQFAEPTSGGEEPTPTTPAPAEGTIAEARTKVGQTVTVEGVVTADNSAIGGGKLSTYIQDETAGINVFAFDGSTFPELKEGQKVEVTGKIESYRGLLEIIPATADKVVILSEGNALPAASEVTLVDLSNNEKAEALEGQLVKVEGFAQSVPSSPAGGGYNVSLVDNEFNSTTVRIMEGTNAIGAVEEGKWYSITAIVSQYDSFQVLPRKASDIALLAEQPGAPSAAGEYTSTVASVVDGDTIHLATPVLGSTKVRYVNIDTPETYHKAVTEADASQLEHGNYAKAYLAEILKPGDEVIVKVGEEATDTYGRLLAQIIIKSSGVNTNLKMVEEGYATTYFIWPVGDQAEYEMFQAAVKEAHAQGKGIWNPANPLAELPFEFRAREQGKGLLRYVGNSETMKYVAPEDFADVPVEARVFFSNAQEAEDNGYTSITSEEPATDNLLLQLLSINDLHGKIDQTYKEDEGTLGRMDYVAAYINERAQENPNTLKVHAGDIIGGSSPVSALLQDEPTVEIMEAIGFDVGVVGNHEFDEGVSELLRIIDGGDHPNGTEGYDGQNFPILCANCEYKDSGDDLLDPYFITEVDGVKVGFVGAITPSTAGKVIPEGIEDITFTNPTTGVNKAVAELKAQGVKSIIVLGHLTATQDGDTITGEAATLANGVDDEVDIILAGDNHQIVNGYVDNKLIVQAWEYGKAIADIDVEIDRATGDIVKETAEIVYVDQSKIDPDPVVASILAKYENRVSDILNEVVGIAETDIEGGYSNADAIGDNALGNLIADGMRHAMNSDFALMNGGGIRDNLNAGPITWNELFNIQPFNNVLTMLEIKGADLYDIVLAQMSSKYGPDYSISGFKYKWTSSPLAVTEITLPDGTPIDEEATYTITVNNFMATATGAKYRPIGELGKNPVIGSEDLEATVNYVKSFEGPISYSVGRIFNESAAEQPGMIDAQILSVNDLHGKIDVTSKATIDGVAGVQIGRIDYLAAYLRKHEAENPDHTLIVHPGDMVGGSSPVSSLYQDEPTIEIMESIGFDVGTVGNHEFDEGVAEMLRLIGGGDHPNGTENYDGINFPMVAANVEFKDSGELVLPPYTIQEINGAKIGFIGVATTETPEMIIATGNENLTFTDEAEAINKYVPELQKQGIEAIVVLAHVPGNQSGDTVSGEIADIALAVNDAVDMIFAAHNHVKINAEIDNKLVVQAWDYGKAFADVDFTIDPFTGEIVEKSAEIIDVVQSEIEPDPAVSAILTKYLDLVGPKLNEVIGEAATAIDGGYASKGEIGDNALGNLIADGMIAAMDSDFALMNGGGIRADLDQGEITWSELFNIQPFGNTLVKVEVTGADLRDILNTQFSSYGPDVSVGGFKYTWDIELGEHGQVVDLFHLDGSKIDPNETFTVTVNSYMYPHSTDTYRLNELGENPVQGTDDLAATVAFIKSFEGPISYSAEGRISQVTASTEPEEPGSGGDDGSGEDKEPGKGEDKEPGKDPGKEEDKDPKDPKEEKEPKKVKAIKKGTSYTVGSDVIESLQENASLVIEVSESKNAAVEMTKEQVKMLKDKNINVTIALGDVQLIVPPLNLPDGKSVNVIIKEMKAKGSLAVFDFTIEADGVAYHQFKEDMTLVFKVDPKQVKKPEDVKVYYYNEQTKKWELIGGTYADGVITAKTNHFSTYGVFEIAAATEQEDKVVTPAPEQKPTPAPAKDVKEKEEKPKTGGKTLPQTATNTYNLAIFGLLLLASGFVIMMVRRRKVQG</sequence>
<dbReference type="GO" id="GO:0003676">
    <property type="term" value="F:nucleic acid binding"/>
    <property type="evidence" value="ECO:0007669"/>
    <property type="project" value="InterPro"/>
</dbReference>
<evidence type="ECO:0000313" key="11">
    <source>
        <dbReference type="Proteomes" id="UP000199159"/>
    </source>
</evidence>
<dbReference type="PANTHER" id="PTHR11575">
    <property type="entry name" value="5'-NUCLEOTIDASE-RELATED"/>
    <property type="match status" value="1"/>
</dbReference>
<evidence type="ECO:0000256" key="3">
    <source>
        <dbReference type="ARBA" id="ARBA00022525"/>
    </source>
</evidence>
<dbReference type="GO" id="GO:0009166">
    <property type="term" value="P:nucleotide catabolic process"/>
    <property type="evidence" value="ECO:0007669"/>
    <property type="project" value="InterPro"/>
</dbReference>
<evidence type="ECO:0000256" key="2">
    <source>
        <dbReference type="ARBA" id="ARBA00022512"/>
    </source>
</evidence>
<keyword evidence="3" id="KW-0964">Secreted</keyword>
<dbReference type="InterPro" id="IPR004843">
    <property type="entry name" value="Calcineurin-like_PHP"/>
</dbReference>
<evidence type="ECO:0000256" key="6">
    <source>
        <dbReference type="SAM" id="MobiDB-lite"/>
    </source>
</evidence>
<dbReference type="STRING" id="930152.SAMN05216565_10455"/>
<dbReference type="Pfam" id="PF00746">
    <property type="entry name" value="Gram_pos_anchor"/>
    <property type="match status" value="1"/>
</dbReference>
<feature type="region of interest" description="Disordered" evidence="6">
    <location>
        <begin position="1569"/>
        <end position="1626"/>
    </location>
</feature>
<keyword evidence="11" id="KW-1185">Reference proteome</keyword>
<dbReference type="SUPFAM" id="SSF55816">
    <property type="entry name" value="5'-nucleotidase (syn. UDP-sugar hydrolase), C-terminal domain"/>
    <property type="match status" value="2"/>
</dbReference>
<keyword evidence="2" id="KW-0134">Cell wall</keyword>
<feature type="compositionally biased region" description="Basic and acidic residues" evidence="6">
    <location>
        <begin position="1816"/>
        <end position="1826"/>
    </location>
</feature>
<keyword evidence="5" id="KW-0572">Peptidoglycan-anchor</keyword>
<dbReference type="GO" id="GO:0008253">
    <property type="term" value="F:5'-nucleotidase activity"/>
    <property type="evidence" value="ECO:0007669"/>
    <property type="project" value="TreeGrafter"/>
</dbReference>
<organism evidence="10 11">
    <name type="scientific">Litchfieldia salsa</name>
    <dbReference type="NCBI Taxonomy" id="930152"/>
    <lineage>
        <taxon>Bacteria</taxon>
        <taxon>Bacillati</taxon>
        <taxon>Bacillota</taxon>
        <taxon>Bacilli</taxon>
        <taxon>Bacillales</taxon>
        <taxon>Bacillaceae</taxon>
        <taxon>Litchfieldia</taxon>
    </lineage>
</organism>
<evidence type="ECO:0000256" key="5">
    <source>
        <dbReference type="ARBA" id="ARBA00023088"/>
    </source>
</evidence>
<feature type="transmembrane region" description="Helical" evidence="7">
    <location>
        <begin position="1840"/>
        <end position="1859"/>
    </location>
</feature>
<comment type="subcellular location">
    <subcellularLocation>
        <location evidence="1">Secreted</location>
        <location evidence="1">Cell wall</location>
        <topology evidence="1">Peptidoglycan-anchor</topology>
    </subcellularLocation>
</comment>
<dbReference type="SMART" id="SM00318">
    <property type="entry name" value="SNc"/>
    <property type="match status" value="1"/>
</dbReference>
<dbReference type="GO" id="GO:0008768">
    <property type="term" value="F:UDP-sugar diphosphatase activity"/>
    <property type="evidence" value="ECO:0007669"/>
    <property type="project" value="TreeGrafter"/>
</dbReference>
<reference evidence="11" key="1">
    <citation type="submission" date="2016-10" db="EMBL/GenBank/DDBJ databases">
        <authorList>
            <person name="Varghese N."/>
            <person name="Submissions S."/>
        </authorList>
    </citation>
    <scope>NUCLEOTIDE SEQUENCE [LARGE SCALE GENOMIC DNA]</scope>
    <source>
        <strain evidence="11">IBRC-M10078</strain>
    </source>
</reference>
<feature type="signal peptide" evidence="8">
    <location>
        <begin position="1"/>
        <end position="33"/>
    </location>
</feature>
<dbReference type="PRINTS" id="PR01607">
    <property type="entry name" value="APYRASEFAMLY"/>
</dbReference>
<accession>A0A1H0U0N7</accession>
<dbReference type="Proteomes" id="UP000199159">
    <property type="component" value="Unassembled WGS sequence"/>
</dbReference>
<proteinExistence type="predicted"/>
<dbReference type="InterPro" id="IPR019931">
    <property type="entry name" value="LPXTG_anchor"/>
</dbReference>
<evidence type="ECO:0000256" key="8">
    <source>
        <dbReference type="SAM" id="SignalP"/>
    </source>
</evidence>
<dbReference type="OrthoDB" id="9775118at2"/>
<dbReference type="Gene3D" id="3.60.21.10">
    <property type="match status" value="2"/>
</dbReference>
<dbReference type="Gene3D" id="2.40.50.90">
    <property type="match status" value="1"/>
</dbReference>
<dbReference type="InterPro" id="IPR016071">
    <property type="entry name" value="Staphylococal_nuclease_OB-fold"/>
</dbReference>
<dbReference type="GO" id="GO:0000166">
    <property type="term" value="F:nucleotide binding"/>
    <property type="evidence" value="ECO:0007669"/>
    <property type="project" value="InterPro"/>
</dbReference>
<dbReference type="InterPro" id="IPR035437">
    <property type="entry name" value="SNase_OB-fold_sf"/>
</dbReference>
<dbReference type="SUPFAM" id="SSF50199">
    <property type="entry name" value="Staphylococcal nuclease"/>
    <property type="match status" value="1"/>
</dbReference>
<dbReference type="InterPro" id="IPR006146">
    <property type="entry name" value="5'-Nucleotdase_CS"/>
</dbReference>
<dbReference type="PANTHER" id="PTHR11575:SF24">
    <property type="entry name" value="5'-NUCLEOTIDASE"/>
    <property type="match status" value="1"/>
</dbReference>
<dbReference type="InterPro" id="IPR029052">
    <property type="entry name" value="Metallo-depent_PP-like"/>
</dbReference>
<evidence type="ECO:0000256" key="7">
    <source>
        <dbReference type="SAM" id="Phobius"/>
    </source>
</evidence>
<dbReference type="InterPro" id="IPR043744">
    <property type="entry name" value="DUF5689"/>
</dbReference>
<protein>
    <submittedName>
        <fullName evidence="10">LPXTG-motif cell wall anchor domain-containing protein</fullName>
    </submittedName>
</protein>
<evidence type="ECO:0000259" key="9">
    <source>
        <dbReference type="PROSITE" id="PS50830"/>
    </source>
</evidence>
<dbReference type="InterPro" id="IPR008334">
    <property type="entry name" value="5'-Nucleotdase_C"/>
</dbReference>
<dbReference type="FunFam" id="3.60.21.10:FF:000052">
    <property type="entry name" value="Endonuclease YhcR"/>
    <property type="match status" value="2"/>
</dbReference>
<feature type="chain" id="PRO_5011552577" evidence="8">
    <location>
        <begin position="34"/>
        <end position="1866"/>
    </location>
</feature>
<dbReference type="InterPro" id="IPR036907">
    <property type="entry name" value="5'-Nucleotdase_C_sf"/>
</dbReference>
<keyword evidence="4 8" id="KW-0732">Signal</keyword>
<dbReference type="InterPro" id="IPR006179">
    <property type="entry name" value="5_nucleotidase/apyrase"/>
</dbReference>
<dbReference type="Pfam" id="PF02872">
    <property type="entry name" value="5_nucleotid_C"/>
    <property type="match status" value="2"/>
</dbReference>
<dbReference type="SUPFAM" id="SSF56300">
    <property type="entry name" value="Metallo-dependent phosphatases"/>
    <property type="match status" value="2"/>
</dbReference>
<gene>
    <name evidence="10" type="ORF">SAMN05216565_10455</name>
</gene>
<feature type="region of interest" description="Disordered" evidence="6">
    <location>
        <begin position="1800"/>
        <end position="1833"/>
    </location>
</feature>
<feature type="compositionally biased region" description="Basic and acidic residues" evidence="6">
    <location>
        <begin position="1588"/>
        <end position="1624"/>
    </location>
</feature>
<keyword evidence="7" id="KW-0812">Transmembrane</keyword>
<evidence type="ECO:0000256" key="1">
    <source>
        <dbReference type="ARBA" id="ARBA00004168"/>
    </source>
</evidence>
<dbReference type="GO" id="GO:0046872">
    <property type="term" value="F:metal ion binding"/>
    <property type="evidence" value="ECO:0007669"/>
    <property type="project" value="InterPro"/>
</dbReference>
<evidence type="ECO:0000313" key="10">
    <source>
        <dbReference type="EMBL" id="SDP59518.1"/>
    </source>
</evidence>
<evidence type="ECO:0000256" key="4">
    <source>
        <dbReference type="ARBA" id="ARBA00022729"/>
    </source>
</evidence>
<dbReference type="EMBL" id="FNJU01000004">
    <property type="protein sequence ID" value="SDP59518.1"/>
    <property type="molecule type" value="Genomic_DNA"/>
</dbReference>
<dbReference type="Gene3D" id="3.90.780.10">
    <property type="entry name" value="5'-Nucleotidase, C-terminal domain"/>
    <property type="match status" value="2"/>
</dbReference>
<feature type="domain" description="TNase-like" evidence="9">
    <location>
        <begin position="352"/>
        <end position="494"/>
    </location>
</feature>
<dbReference type="PROSITE" id="PS00786">
    <property type="entry name" value="5_NUCLEOTIDASE_2"/>
    <property type="match status" value="2"/>
</dbReference>
<dbReference type="CDD" id="cd04486">
    <property type="entry name" value="YhcR_OBF_like"/>
    <property type="match status" value="1"/>
</dbReference>
<dbReference type="Pfam" id="PF00565">
    <property type="entry name" value="SNase"/>
    <property type="match status" value="1"/>
</dbReference>